<sequence>MSWRDRLQRVTARAQELSDRMAAGNLDAQEFTALSKEYADISPIVEKIEAFQSAEQERADLEELLADKSTDAEMREMAREEANDLKERLPEIEHQLQLMLLPKDEADARNVIIEIRAGTGGDEAALFAGDLYRMYQKYAALNGWRMEAIDISENDIGGYSQIVASISGGDVYARMKYESGVHRVQRVPVTESGGRIHTSAATVAVLPEAEEVDIHIDEKDLRVDTYRSQGAGGQHVNTTDSAVRITHMPSGIVVQCQDEKSQHKNRAKAMKVLMARLYEHERERQESERAADRKGQVGSGDRSERIRTYNFPQGRVTDHRINLTLYKLDKVLEGEALDEVLDALILEEQSARLAALSEDAA</sequence>
<name>A0A437QN19_9PROT</name>
<evidence type="ECO:0000259" key="11">
    <source>
        <dbReference type="PROSITE" id="PS00745"/>
    </source>
</evidence>
<dbReference type="InterPro" id="IPR005139">
    <property type="entry name" value="PCRF"/>
</dbReference>
<feature type="coiled-coil region" evidence="9">
    <location>
        <begin position="44"/>
        <end position="95"/>
    </location>
</feature>
<dbReference type="NCBIfam" id="TIGR00019">
    <property type="entry name" value="prfA"/>
    <property type="match status" value="1"/>
</dbReference>
<gene>
    <name evidence="7" type="primary">prfA</name>
    <name evidence="12" type="ORF">EOI86_11360</name>
</gene>
<evidence type="ECO:0000313" key="13">
    <source>
        <dbReference type="Proteomes" id="UP000287447"/>
    </source>
</evidence>
<dbReference type="Pfam" id="PF03462">
    <property type="entry name" value="PCRF"/>
    <property type="match status" value="1"/>
</dbReference>
<evidence type="ECO:0000256" key="3">
    <source>
        <dbReference type="ARBA" id="ARBA00010835"/>
    </source>
</evidence>
<evidence type="ECO:0000313" key="12">
    <source>
        <dbReference type="EMBL" id="RVU35855.1"/>
    </source>
</evidence>
<dbReference type="InterPro" id="IPR045853">
    <property type="entry name" value="Pep_chain_release_fac_I_sf"/>
</dbReference>
<evidence type="ECO:0000256" key="5">
    <source>
        <dbReference type="ARBA" id="ARBA00022490"/>
    </source>
</evidence>
<dbReference type="OrthoDB" id="9806673at2"/>
<dbReference type="FunFam" id="3.30.160.20:FF:000004">
    <property type="entry name" value="Peptide chain release factor 1"/>
    <property type="match status" value="1"/>
</dbReference>
<dbReference type="PROSITE" id="PS00745">
    <property type="entry name" value="RF_PROK_I"/>
    <property type="match status" value="1"/>
</dbReference>
<dbReference type="Gene3D" id="3.30.70.1660">
    <property type="match status" value="1"/>
</dbReference>
<dbReference type="Pfam" id="PF00472">
    <property type="entry name" value="RF-1"/>
    <property type="match status" value="1"/>
</dbReference>
<dbReference type="NCBIfam" id="NF001859">
    <property type="entry name" value="PRK00591.1"/>
    <property type="match status" value="1"/>
</dbReference>
<keyword evidence="4 7" id="KW-0488">Methylation</keyword>
<evidence type="ECO:0000256" key="10">
    <source>
        <dbReference type="SAM" id="MobiDB-lite"/>
    </source>
</evidence>
<dbReference type="Proteomes" id="UP000287447">
    <property type="component" value="Unassembled WGS sequence"/>
</dbReference>
<feature type="region of interest" description="Disordered" evidence="10">
    <location>
        <begin position="280"/>
        <end position="306"/>
    </location>
</feature>
<keyword evidence="9" id="KW-0175">Coiled coil</keyword>
<accession>A0A437QN19</accession>
<reference evidence="13" key="1">
    <citation type="submission" date="2019-01" db="EMBL/GenBank/DDBJ databases">
        <title>Gri0909 isolated from a small marine red alga.</title>
        <authorList>
            <person name="Kim J."/>
            <person name="Jeong S.E."/>
            <person name="Jeon C.O."/>
        </authorList>
    </citation>
    <scope>NUCLEOTIDE SEQUENCE [LARGE SCALE GENOMIC DNA]</scope>
    <source>
        <strain evidence="13">Gri0909</strain>
    </source>
</reference>
<proteinExistence type="inferred from homology"/>
<comment type="similarity">
    <text evidence="3 7">Belongs to the prokaryotic/mitochondrial release factor family.</text>
</comment>
<dbReference type="FunFam" id="3.30.70.1660:FF:000004">
    <property type="entry name" value="Peptide chain release factor 1"/>
    <property type="match status" value="1"/>
</dbReference>
<keyword evidence="5 7" id="KW-0963">Cytoplasm</keyword>
<keyword evidence="6 7" id="KW-0648">Protein biosynthesis</keyword>
<evidence type="ECO:0000256" key="7">
    <source>
        <dbReference type="HAMAP-Rule" id="MF_00093"/>
    </source>
</evidence>
<dbReference type="PANTHER" id="PTHR43804:SF7">
    <property type="entry name" value="LD18447P"/>
    <property type="match status" value="1"/>
</dbReference>
<dbReference type="GO" id="GO:0016149">
    <property type="term" value="F:translation release factor activity, codon specific"/>
    <property type="evidence" value="ECO:0007669"/>
    <property type="project" value="UniProtKB-UniRule"/>
</dbReference>
<evidence type="ECO:0000256" key="8">
    <source>
        <dbReference type="NCBIfam" id="TIGR00019"/>
    </source>
</evidence>
<comment type="PTM">
    <text evidence="7">Methylated by PrmC. Methylation increases the termination efficiency of RF1.</text>
</comment>
<dbReference type="InterPro" id="IPR050057">
    <property type="entry name" value="Prokaryotic/Mito_RF"/>
</dbReference>
<evidence type="ECO:0000256" key="6">
    <source>
        <dbReference type="ARBA" id="ARBA00022917"/>
    </source>
</evidence>
<dbReference type="Gene3D" id="6.10.140.1950">
    <property type="match status" value="1"/>
</dbReference>
<dbReference type="SMART" id="SM00937">
    <property type="entry name" value="PCRF"/>
    <property type="match status" value="1"/>
</dbReference>
<evidence type="ECO:0000256" key="1">
    <source>
        <dbReference type="ARBA" id="ARBA00002986"/>
    </source>
</evidence>
<dbReference type="AlphaFoldDB" id="A0A437QN19"/>
<comment type="subcellular location">
    <subcellularLocation>
        <location evidence="2 7">Cytoplasm</location>
    </subcellularLocation>
</comment>
<feature type="domain" description="Prokaryotic-type class I peptide chain release factors" evidence="11">
    <location>
        <begin position="227"/>
        <end position="243"/>
    </location>
</feature>
<dbReference type="PANTHER" id="PTHR43804">
    <property type="entry name" value="LD18447P"/>
    <property type="match status" value="1"/>
</dbReference>
<dbReference type="GO" id="GO:0005829">
    <property type="term" value="C:cytosol"/>
    <property type="evidence" value="ECO:0007669"/>
    <property type="project" value="UniProtKB-ARBA"/>
</dbReference>
<feature type="modified residue" description="N5-methylglutamine" evidence="7">
    <location>
        <position position="234"/>
    </location>
</feature>
<protein>
    <recommendedName>
        <fullName evidence="7 8">Peptide chain release factor 1</fullName>
        <shortName evidence="7">RF-1</shortName>
    </recommendedName>
</protein>
<evidence type="ECO:0000256" key="9">
    <source>
        <dbReference type="SAM" id="Coils"/>
    </source>
</evidence>
<dbReference type="InterPro" id="IPR004373">
    <property type="entry name" value="RF-1"/>
</dbReference>
<dbReference type="EMBL" id="SADE01000002">
    <property type="protein sequence ID" value="RVU35855.1"/>
    <property type="molecule type" value="Genomic_DNA"/>
</dbReference>
<comment type="caution">
    <text evidence="12">The sequence shown here is derived from an EMBL/GenBank/DDBJ whole genome shotgun (WGS) entry which is preliminary data.</text>
</comment>
<comment type="function">
    <text evidence="1 7">Peptide chain release factor 1 directs the termination of translation in response to the peptide chain termination codons UAG and UAA.</text>
</comment>
<keyword evidence="13" id="KW-1185">Reference proteome</keyword>
<dbReference type="Gene3D" id="3.30.160.20">
    <property type="match status" value="1"/>
</dbReference>
<dbReference type="InterPro" id="IPR000352">
    <property type="entry name" value="Pep_chain_release_fac_I"/>
</dbReference>
<organism evidence="12 13">
    <name type="scientific">Hwanghaeella grinnelliae</name>
    <dbReference type="NCBI Taxonomy" id="2500179"/>
    <lineage>
        <taxon>Bacteria</taxon>
        <taxon>Pseudomonadati</taxon>
        <taxon>Pseudomonadota</taxon>
        <taxon>Alphaproteobacteria</taxon>
        <taxon>Rhodospirillales</taxon>
        <taxon>Rhodospirillaceae</taxon>
        <taxon>Hwanghaeella</taxon>
    </lineage>
</organism>
<evidence type="ECO:0000256" key="2">
    <source>
        <dbReference type="ARBA" id="ARBA00004496"/>
    </source>
</evidence>
<dbReference type="RefSeq" id="WP_127765332.1">
    <property type="nucleotide sequence ID" value="NZ_SADE01000002.1"/>
</dbReference>
<dbReference type="SUPFAM" id="SSF75620">
    <property type="entry name" value="Release factor"/>
    <property type="match status" value="1"/>
</dbReference>
<evidence type="ECO:0000256" key="4">
    <source>
        <dbReference type="ARBA" id="ARBA00022481"/>
    </source>
</evidence>
<dbReference type="FunFam" id="3.30.70.1660:FF:000002">
    <property type="entry name" value="Peptide chain release factor 1"/>
    <property type="match status" value="1"/>
</dbReference>
<dbReference type="HAMAP" id="MF_00093">
    <property type="entry name" value="Rel_fac_1"/>
    <property type="match status" value="1"/>
</dbReference>